<dbReference type="EMBL" id="SJPK01000013">
    <property type="protein sequence ID" value="TWT56425.1"/>
    <property type="molecule type" value="Genomic_DNA"/>
</dbReference>
<evidence type="ECO:0000256" key="1">
    <source>
        <dbReference type="SAM" id="Coils"/>
    </source>
</evidence>
<keyword evidence="3" id="KW-0812">Transmembrane</keyword>
<dbReference type="AlphaFoldDB" id="A0A5C5X2M6"/>
<gene>
    <name evidence="4" type="ORF">CA85_42380</name>
</gene>
<keyword evidence="1" id="KW-0175">Coiled coil</keyword>
<accession>A0A5C5X2M6</accession>
<organism evidence="4 5">
    <name type="scientific">Allorhodopirellula solitaria</name>
    <dbReference type="NCBI Taxonomy" id="2527987"/>
    <lineage>
        <taxon>Bacteria</taxon>
        <taxon>Pseudomonadati</taxon>
        <taxon>Planctomycetota</taxon>
        <taxon>Planctomycetia</taxon>
        <taxon>Pirellulales</taxon>
        <taxon>Pirellulaceae</taxon>
        <taxon>Allorhodopirellula</taxon>
    </lineage>
</organism>
<dbReference type="RefSeq" id="WP_146393094.1">
    <property type="nucleotide sequence ID" value="NZ_SJPK01000013.1"/>
</dbReference>
<keyword evidence="3" id="KW-0472">Membrane</keyword>
<feature type="coiled-coil region" evidence="1">
    <location>
        <begin position="41"/>
        <end position="68"/>
    </location>
</feature>
<keyword evidence="5" id="KW-1185">Reference proteome</keyword>
<feature type="transmembrane region" description="Helical" evidence="3">
    <location>
        <begin position="94"/>
        <end position="117"/>
    </location>
</feature>
<evidence type="ECO:0000313" key="5">
    <source>
        <dbReference type="Proteomes" id="UP000318053"/>
    </source>
</evidence>
<feature type="region of interest" description="Disordered" evidence="2">
    <location>
        <begin position="145"/>
        <end position="169"/>
    </location>
</feature>
<reference evidence="4 5" key="1">
    <citation type="submission" date="2019-02" db="EMBL/GenBank/DDBJ databases">
        <title>Deep-cultivation of Planctomycetes and their phenomic and genomic characterization uncovers novel biology.</title>
        <authorList>
            <person name="Wiegand S."/>
            <person name="Jogler M."/>
            <person name="Boedeker C."/>
            <person name="Pinto D."/>
            <person name="Vollmers J."/>
            <person name="Rivas-Marin E."/>
            <person name="Kohn T."/>
            <person name="Peeters S.H."/>
            <person name="Heuer A."/>
            <person name="Rast P."/>
            <person name="Oberbeckmann S."/>
            <person name="Bunk B."/>
            <person name="Jeske O."/>
            <person name="Meyerdierks A."/>
            <person name="Storesund J.E."/>
            <person name="Kallscheuer N."/>
            <person name="Luecker S."/>
            <person name="Lage O.M."/>
            <person name="Pohl T."/>
            <person name="Merkel B.J."/>
            <person name="Hornburger P."/>
            <person name="Mueller R.-W."/>
            <person name="Bruemmer F."/>
            <person name="Labrenz M."/>
            <person name="Spormann A.M."/>
            <person name="Op Den Camp H."/>
            <person name="Overmann J."/>
            <person name="Amann R."/>
            <person name="Jetten M.S.M."/>
            <person name="Mascher T."/>
            <person name="Medema M.H."/>
            <person name="Devos D.P."/>
            <person name="Kaster A.-K."/>
            <person name="Ovreas L."/>
            <person name="Rohde M."/>
            <person name="Galperin M.Y."/>
            <person name="Jogler C."/>
        </authorList>
    </citation>
    <scope>NUCLEOTIDE SEQUENCE [LARGE SCALE GENOMIC DNA]</scope>
    <source>
        <strain evidence="4 5">CA85</strain>
    </source>
</reference>
<evidence type="ECO:0000256" key="2">
    <source>
        <dbReference type="SAM" id="MobiDB-lite"/>
    </source>
</evidence>
<evidence type="ECO:0000313" key="4">
    <source>
        <dbReference type="EMBL" id="TWT56425.1"/>
    </source>
</evidence>
<comment type="caution">
    <text evidence="4">The sequence shown here is derived from an EMBL/GenBank/DDBJ whole genome shotgun (WGS) entry which is preliminary data.</text>
</comment>
<keyword evidence="3" id="KW-1133">Transmembrane helix</keyword>
<dbReference type="Proteomes" id="UP000318053">
    <property type="component" value="Unassembled WGS sequence"/>
</dbReference>
<dbReference type="OrthoDB" id="266017at2"/>
<proteinExistence type="predicted"/>
<sequence length="169" mass="18945">MNLNQILLPFTMMIVTLSIAGCQESSDTRLVEMSERHELRQAEQTQQANQLHREVTAMQREVQAERTNIGQQRDLLEADRRSIASERRYDSLTAAAVINIGLWLACLLPLVIAWLVLRQPQSSADDQAIIDVMLEDLVADTPRLLSQRPKASSNSPRIRVASSPGDEPT</sequence>
<protein>
    <submittedName>
        <fullName evidence="4">Uncharacterized protein</fullName>
    </submittedName>
</protein>
<name>A0A5C5X2M6_9BACT</name>
<evidence type="ECO:0000256" key="3">
    <source>
        <dbReference type="SAM" id="Phobius"/>
    </source>
</evidence>